<reference evidence="3 4" key="1">
    <citation type="submission" date="2016-06" db="EMBL/GenBank/DDBJ databases">
        <title>Genome sequence of Porphyrobacter dokdonensis DSW-74.</title>
        <authorList>
            <person name="Kim J.F."/>
            <person name="Song J.Y."/>
        </authorList>
    </citation>
    <scope>NUCLEOTIDE SEQUENCE [LARGE SCALE GENOMIC DNA]</scope>
    <source>
        <strain evidence="3 4">DSW-74</strain>
    </source>
</reference>
<dbReference type="SUPFAM" id="SSF53300">
    <property type="entry name" value="vWA-like"/>
    <property type="match status" value="1"/>
</dbReference>
<dbReference type="Pfam" id="PF13519">
    <property type="entry name" value="VWA_2"/>
    <property type="match status" value="1"/>
</dbReference>
<evidence type="ECO:0000313" key="4">
    <source>
        <dbReference type="Proteomes" id="UP000092484"/>
    </source>
</evidence>
<gene>
    <name evidence="3" type="ORF">I603_2409</name>
</gene>
<dbReference type="Gene3D" id="3.40.50.300">
    <property type="entry name" value="P-loop containing nucleotide triphosphate hydrolases"/>
    <property type="match status" value="1"/>
</dbReference>
<dbReference type="PANTHER" id="PTHR43473">
    <property type="entry name" value="MAGNESIUM-CHELATASE SUBUNIT CHLD, CHLOROPLASTIC"/>
    <property type="match status" value="1"/>
</dbReference>
<dbReference type="STRING" id="1300349.I603_2409"/>
<dbReference type="Gene3D" id="1.10.8.80">
    <property type="entry name" value="Magnesium chelatase subunit I, C-Terminal domain"/>
    <property type="match status" value="1"/>
</dbReference>
<feature type="domain" description="VWFA" evidence="2">
    <location>
        <begin position="389"/>
        <end position="568"/>
    </location>
</feature>
<dbReference type="Gene3D" id="3.40.50.410">
    <property type="entry name" value="von Willebrand factor, type A domain"/>
    <property type="match status" value="1"/>
</dbReference>
<organism evidence="3 4">
    <name type="scientific">Erythrobacter dokdonensis DSW-74</name>
    <dbReference type="NCBI Taxonomy" id="1300349"/>
    <lineage>
        <taxon>Bacteria</taxon>
        <taxon>Pseudomonadati</taxon>
        <taxon>Pseudomonadota</taxon>
        <taxon>Alphaproteobacteria</taxon>
        <taxon>Sphingomonadales</taxon>
        <taxon>Erythrobacteraceae</taxon>
        <taxon>Erythrobacter/Porphyrobacter group</taxon>
        <taxon>Erythrobacter</taxon>
    </lineage>
</organism>
<protein>
    <submittedName>
        <fullName evidence="3">Putative magnesium chelatase subunit BchD</fullName>
    </submittedName>
</protein>
<dbReference type="SMART" id="SM00327">
    <property type="entry name" value="VWA"/>
    <property type="match status" value="1"/>
</dbReference>
<dbReference type="EMBL" id="LZYB01000006">
    <property type="protein sequence ID" value="OBV10447.1"/>
    <property type="molecule type" value="Genomic_DNA"/>
</dbReference>
<feature type="region of interest" description="Disordered" evidence="1">
    <location>
        <begin position="230"/>
        <end position="280"/>
    </location>
</feature>
<dbReference type="AlphaFoldDB" id="A0A1A7BGB1"/>
<dbReference type="RefSeq" id="WP_068865326.1">
    <property type="nucleotide sequence ID" value="NZ_LZYB01000006.1"/>
</dbReference>
<dbReference type="Proteomes" id="UP000092484">
    <property type="component" value="Unassembled WGS sequence"/>
</dbReference>
<dbReference type="InterPro" id="IPR041628">
    <property type="entry name" value="ChlI/MoxR_AAA_lid"/>
</dbReference>
<dbReference type="PANTHER" id="PTHR43473:SF2">
    <property type="entry name" value="MAGNESIUM-CHELATASE SUBUNIT CHLD, CHLOROPLASTIC"/>
    <property type="match status" value="1"/>
</dbReference>
<feature type="compositionally biased region" description="Acidic residues" evidence="1">
    <location>
        <begin position="264"/>
        <end position="273"/>
    </location>
</feature>
<name>A0A1A7BGB1_9SPHN</name>
<dbReference type="InterPro" id="IPR036465">
    <property type="entry name" value="vWFA_dom_sf"/>
</dbReference>
<dbReference type="PATRIC" id="fig|1300349.4.peg.2399"/>
<accession>A0A1A7BGB1</accession>
<dbReference type="SUPFAM" id="SSF52540">
    <property type="entry name" value="P-loop containing nucleoside triphosphate hydrolases"/>
    <property type="match status" value="1"/>
</dbReference>
<dbReference type="InterPro" id="IPR027417">
    <property type="entry name" value="P-loop_NTPase"/>
</dbReference>
<dbReference type="PROSITE" id="PS50234">
    <property type="entry name" value="VWFA"/>
    <property type="match status" value="1"/>
</dbReference>
<evidence type="ECO:0000256" key="1">
    <source>
        <dbReference type="SAM" id="MobiDB-lite"/>
    </source>
</evidence>
<proteinExistence type="predicted"/>
<comment type="caution">
    <text evidence="3">The sequence shown here is derived from an EMBL/GenBank/DDBJ whole genome shotgun (WGS) entry which is preliminary data.</text>
</comment>
<dbReference type="Pfam" id="PF17863">
    <property type="entry name" value="AAA_lid_2"/>
    <property type="match status" value="1"/>
</dbReference>
<dbReference type="InterPro" id="IPR002035">
    <property type="entry name" value="VWF_A"/>
</dbReference>
<sequence>MNSADAADPLDEAVRAARLFALAPKLFGGMVLRGSSPARDALVAALGEAVTLRRMPGHIDDERLLGGIDLAASLAAGKPIRQKGLIEEAAEGVLIAAMAERMDGAIAGRLAQARDESQSALVLLDDAREADEAPPVSLTERLAFPCDLSASRRWEEVELAPAHGSLAAVAPLDDKALKAIAATAEMLGVDSIRAMIFAGEAARGLAALDGRDAVTEADLAGAVRLVLAPRATRLPPEEADDTEEPAPDDQQEPPPPPPEGSGDNAEERDDEQQDQQQQEPDLSELLVDAAKAAIPADLLAQLAQGKAPRRSGASGTGQKRKAATRGKPLGARPGMPRGGAKLALIDSLRAAVPWQQVRRREVDAGDDSPILMRREDLRIRRFEERAARVTIFAVDASGSAAAARLSEAKGAVELMLAQAYVTRSEVALVAFRGSTAELLLPPTRSLTRARRSLTELPGGGGTPLAMGLNAARECAEAVIARGRSAALVILTDGRANIAADGAPGRAQAREDAEAAARAIYACGIDALVVDISARPGPEGAALANAMGGRFLALPRADAKMLQAAINAAQPARAA</sequence>
<feature type="compositionally biased region" description="Acidic residues" evidence="1">
    <location>
        <begin position="237"/>
        <end position="251"/>
    </location>
</feature>
<dbReference type="NCBIfam" id="NF009943">
    <property type="entry name" value="PRK13406.1"/>
    <property type="match status" value="1"/>
</dbReference>
<evidence type="ECO:0000313" key="3">
    <source>
        <dbReference type="EMBL" id="OBV10447.1"/>
    </source>
</evidence>
<evidence type="ECO:0000259" key="2">
    <source>
        <dbReference type="PROSITE" id="PS50234"/>
    </source>
</evidence>
<keyword evidence="4" id="KW-1185">Reference proteome</keyword>
<feature type="region of interest" description="Disordered" evidence="1">
    <location>
        <begin position="303"/>
        <end position="336"/>
    </location>
</feature>